<dbReference type="RefSeq" id="WP_354694412.1">
    <property type="nucleotide sequence ID" value="NZ_JAZHOG010000003.1"/>
</dbReference>
<keyword evidence="4" id="KW-0378">Hydrolase</keyword>
<accession>A0AAW9RFD2</accession>
<evidence type="ECO:0000256" key="1">
    <source>
        <dbReference type="ARBA" id="ARBA00009528"/>
    </source>
</evidence>
<keyword evidence="5" id="KW-0464">Manganese</keyword>
<dbReference type="InterPro" id="IPR011356">
    <property type="entry name" value="Leucine_aapep/pepB"/>
</dbReference>
<dbReference type="GO" id="GO:0070006">
    <property type="term" value="F:metalloaminopeptidase activity"/>
    <property type="evidence" value="ECO:0007669"/>
    <property type="project" value="InterPro"/>
</dbReference>
<dbReference type="PANTHER" id="PTHR11963">
    <property type="entry name" value="LEUCINE AMINOPEPTIDASE-RELATED"/>
    <property type="match status" value="1"/>
</dbReference>
<dbReference type="GO" id="GO:0005737">
    <property type="term" value="C:cytoplasm"/>
    <property type="evidence" value="ECO:0007669"/>
    <property type="project" value="InterPro"/>
</dbReference>
<evidence type="ECO:0000256" key="5">
    <source>
        <dbReference type="ARBA" id="ARBA00023211"/>
    </source>
</evidence>
<evidence type="ECO:0000313" key="8">
    <source>
        <dbReference type="Proteomes" id="UP001359886"/>
    </source>
</evidence>
<keyword evidence="2 7" id="KW-0031">Aminopeptidase</keyword>
<dbReference type="Pfam" id="PF21337">
    <property type="entry name" value="Peptidase_M17_N_1"/>
    <property type="match status" value="1"/>
</dbReference>
<dbReference type="Gene3D" id="3.40.630.10">
    <property type="entry name" value="Zn peptidases"/>
    <property type="match status" value="1"/>
</dbReference>
<dbReference type="InterPro" id="IPR000819">
    <property type="entry name" value="Peptidase_M17_C"/>
</dbReference>
<evidence type="ECO:0000256" key="2">
    <source>
        <dbReference type="ARBA" id="ARBA00022438"/>
    </source>
</evidence>
<sequence>MTHGFATESERDTKPVPLVPLTADGLAAWREQASPRDRRWQESAGFAAKAGEVLVLPGEDGGLERCLFGMQPEGCLYQLASVQDRLPPVTYVLECDWSEEQQAQACLGWGLGAYRYERYRRDESPRPNLYLDPSLRERVTRLCAAQSLVRDLVNTPTEHLGPEQLADAAVSEADRFDAHSRVIVGDELLSEDFPAVHAVGRAASRAPRLIELDWGDEDAPLLALVGKGVCFDTGGLDLKNASGMALMKKDMGGAAHALALAQLVMAHALPVRLKLLIPAVENSVSGNAYRPGDVIATRKGLSVEIGNTDAEGRVVLSDALALACESRPDLVIDFATLTGAARVALGTDLPALFSNRDEVSSGIQQAGTDCEDPLWTLPLYAPYNELIKSPIADITNNAKTGFGGAITAALFLQRFVEPGIPWVHIDTYAWNSGNRAGRPEGGEALGLRAVFHYLRQRYS</sequence>
<dbReference type="AlphaFoldDB" id="A0AAW9RFD2"/>
<dbReference type="GO" id="GO:0006508">
    <property type="term" value="P:proteolysis"/>
    <property type="evidence" value="ECO:0007669"/>
    <property type="project" value="UniProtKB-KW"/>
</dbReference>
<evidence type="ECO:0000259" key="6">
    <source>
        <dbReference type="PROSITE" id="PS00631"/>
    </source>
</evidence>
<proteinExistence type="inferred from homology"/>
<comment type="similarity">
    <text evidence="1">Belongs to the peptidase M17 family.</text>
</comment>
<dbReference type="Proteomes" id="UP001359886">
    <property type="component" value="Unassembled WGS sequence"/>
</dbReference>
<dbReference type="SUPFAM" id="SSF53187">
    <property type="entry name" value="Zn-dependent exopeptidases"/>
    <property type="match status" value="1"/>
</dbReference>
<gene>
    <name evidence="7" type="ORF">V3330_05610</name>
</gene>
<comment type="caution">
    <text evidence="7">The sequence shown here is derived from an EMBL/GenBank/DDBJ whole genome shotgun (WGS) entry which is preliminary data.</text>
</comment>
<dbReference type="PROSITE" id="PS00631">
    <property type="entry name" value="CYTOSOL_AP"/>
    <property type="match status" value="1"/>
</dbReference>
<dbReference type="CDD" id="cd00433">
    <property type="entry name" value="Peptidase_M17"/>
    <property type="match status" value="1"/>
</dbReference>
<dbReference type="PANTHER" id="PTHR11963:SF20">
    <property type="entry name" value="PEPTIDASE B"/>
    <property type="match status" value="1"/>
</dbReference>
<dbReference type="Gene3D" id="3.40.220.10">
    <property type="entry name" value="Leucine Aminopeptidase, subunit E, domain 1"/>
    <property type="match status" value="1"/>
</dbReference>
<protein>
    <submittedName>
        <fullName evidence="7">Leucyl aminopeptidase family protein</fullName>
    </submittedName>
</protein>
<reference evidence="7 8" key="1">
    <citation type="submission" date="2024-02" db="EMBL/GenBank/DDBJ databases">
        <title>A novel Wenzhouxiangellaceae bacterium, isolated from coastal sediments.</title>
        <authorList>
            <person name="Du Z.-J."/>
            <person name="Ye Y.-Q."/>
            <person name="Zhang X.-Y."/>
        </authorList>
    </citation>
    <scope>NUCLEOTIDE SEQUENCE [LARGE SCALE GENOMIC DNA]</scope>
    <source>
        <strain evidence="7 8">CH-27</strain>
    </source>
</reference>
<dbReference type="InterPro" id="IPR048816">
    <property type="entry name" value="Peptidase_M17_N_1"/>
</dbReference>
<evidence type="ECO:0000256" key="3">
    <source>
        <dbReference type="ARBA" id="ARBA00022670"/>
    </source>
</evidence>
<evidence type="ECO:0000313" key="7">
    <source>
        <dbReference type="EMBL" id="MEJ8567095.1"/>
    </source>
</evidence>
<dbReference type="InterPro" id="IPR043472">
    <property type="entry name" value="Macro_dom-like"/>
</dbReference>
<dbReference type="EMBL" id="JAZHOG010000003">
    <property type="protein sequence ID" value="MEJ8567095.1"/>
    <property type="molecule type" value="Genomic_DNA"/>
</dbReference>
<dbReference type="GO" id="GO:0030145">
    <property type="term" value="F:manganese ion binding"/>
    <property type="evidence" value="ECO:0007669"/>
    <property type="project" value="InterPro"/>
</dbReference>
<dbReference type="Pfam" id="PF00883">
    <property type="entry name" value="Peptidase_M17"/>
    <property type="match status" value="1"/>
</dbReference>
<keyword evidence="8" id="KW-1185">Reference proteome</keyword>
<feature type="domain" description="Cytosol aminopeptidase" evidence="6">
    <location>
        <begin position="307"/>
        <end position="314"/>
    </location>
</feature>
<keyword evidence="3" id="KW-0645">Protease</keyword>
<evidence type="ECO:0000256" key="4">
    <source>
        <dbReference type="ARBA" id="ARBA00022801"/>
    </source>
</evidence>
<dbReference type="PRINTS" id="PR00481">
    <property type="entry name" value="LAMNOPPTDASE"/>
</dbReference>
<name>A0AAW9RFD2_9GAMM</name>
<organism evidence="7 8">
    <name type="scientific">Elongatibacter sediminis</name>
    <dbReference type="NCBI Taxonomy" id="3119006"/>
    <lineage>
        <taxon>Bacteria</taxon>
        <taxon>Pseudomonadati</taxon>
        <taxon>Pseudomonadota</taxon>
        <taxon>Gammaproteobacteria</taxon>
        <taxon>Chromatiales</taxon>
        <taxon>Wenzhouxiangellaceae</taxon>
        <taxon>Elongatibacter</taxon>
    </lineage>
</organism>